<feature type="region of interest" description="Disordered" evidence="1">
    <location>
        <begin position="62"/>
        <end position="86"/>
    </location>
</feature>
<dbReference type="STRING" id="4096.A0A1U7W8K5"/>
<dbReference type="KEGG" id="nsy:104221607"/>
<dbReference type="RefSeq" id="XP_009770984.1">
    <property type="nucleotide sequence ID" value="XM_009772682.1"/>
</dbReference>
<keyword evidence="2" id="KW-1185">Reference proteome</keyword>
<dbReference type="OrthoDB" id="666348at2759"/>
<organism evidence="2 4">
    <name type="scientific">Nicotiana sylvestris</name>
    <name type="common">Wood tobacco</name>
    <name type="synonym">South American tobacco</name>
    <dbReference type="NCBI Taxonomy" id="4096"/>
    <lineage>
        <taxon>Eukaryota</taxon>
        <taxon>Viridiplantae</taxon>
        <taxon>Streptophyta</taxon>
        <taxon>Embryophyta</taxon>
        <taxon>Tracheophyta</taxon>
        <taxon>Spermatophyta</taxon>
        <taxon>Magnoliopsida</taxon>
        <taxon>eudicotyledons</taxon>
        <taxon>Gunneridae</taxon>
        <taxon>Pentapetalae</taxon>
        <taxon>asterids</taxon>
        <taxon>lamiids</taxon>
        <taxon>Solanales</taxon>
        <taxon>Solanaceae</taxon>
        <taxon>Nicotianoideae</taxon>
        <taxon>Nicotianeae</taxon>
        <taxon>Nicotiana</taxon>
    </lineage>
</organism>
<evidence type="ECO:0000313" key="5">
    <source>
        <dbReference type="RefSeq" id="XP_009770985.1"/>
    </source>
</evidence>
<dbReference type="AlphaFoldDB" id="A0A1U7W8K5"/>
<evidence type="ECO:0000256" key="1">
    <source>
        <dbReference type="SAM" id="MobiDB-lite"/>
    </source>
</evidence>
<evidence type="ECO:0000313" key="6">
    <source>
        <dbReference type="RefSeq" id="XP_009770987.1"/>
    </source>
</evidence>
<dbReference type="PANTHER" id="PTHR33167">
    <property type="entry name" value="TRANSCRIPTION FACTOR, PUTATIVE (DUF863)-RELATED"/>
    <property type="match status" value="1"/>
</dbReference>
<evidence type="ECO:0000313" key="4">
    <source>
        <dbReference type="RefSeq" id="XP_009770984.1"/>
    </source>
</evidence>
<evidence type="ECO:0000313" key="3">
    <source>
        <dbReference type="RefSeq" id="XP_009770983.1"/>
    </source>
</evidence>
<gene>
    <name evidence="3 4 5 6 7 8" type="primary">LOC104221607</name>
</gene>
<evidence type="ECO:0000313" key="2">
    <source>
        <dbReference type="Proteomes" id="UP000189701"/>
    </source>
</evidence>
<dbReference type="RefSeq" id="XP_009770987.1">
    <property type="nucleotide sequence ID" value="XM_009772685.1"/>
</dbReference>
<dbReference type="GeneID" id="104221607"/>
<accession>A0A1U7W8K5</accession>
<proteinExistence type="predicted"/>
<dbReference type="PANTHER" id="PTHR33167:SF26">
    <property type="entry name" value="EXPRESSED PROTEIN"/>
    <property type="match status" value="1"/>
</dbReference>
<sequence>MEKLLNPDDKEYMKMAMVKHEETFREQVYELHRLYQIQKILMKTISSSQQDINEDESKIELTLGPSSAGSSSHLKHKTSGVNQQRDVVTGHKWRLHNLTISNPNFLGERQSNPSVEQQYRQSRLNNPPWLFQVLI</sequence>
<evidence type="ECO:0000313" key="7">
    <source>
        <dbReference type="RefSeq" id="XP_009770988.1"/>
    </source>
</evidence>
<protein>
    <submittedName>
        <fullName evidence="3 4">Uncharacterized protein LOC104221607</fullName>
    </submittedName>
</protein>
<reference evidence="2" key="1">
    <citation type="journal article" date="2013" name="Genome Biol.">
        <title>Reference genomes and transcriptomes of Nicotiana sylvestris and Nicotiana tomentosiformis.</title>
        <authorList>
            <person name="Sierro N."/>
            <person name="Battey J.N."/>
            <person name="Ouadi S."/>
            <person name="Bovet L."/>
            <person name="Goepfert S."/>
            <person name="Bakaher N."/>
            <person name="Peitsch M.C."/>
            <person name="Ivanov N.V."/>
        </authorList>
    </citation>
    <scope>NUCLEOTIDE SEQUENCE [LARGE SCALE GENOMIC DNA]</scope>
</reference>
<dbReference type="RefSeq" id="XP_009770988.1">
    <property type="nucleotide sequence ID" value="XM_009772686.1"/>
</dbReference>
<dbReference type="RefSeq" id="XP_009770985.1">
    <property type="nucleotide sequence ID" value="XM_009772683.1"/>
</dbReference>
<dbReference type="RefSeq" id="XP_009770983.1">
    <property type="nucleotide sequence ID" value="XM_009772681.1"/>
</dbReference>
<dbReference type="Proteomes" id="UP000189701">
    <property type="component" value="Unplaced"/>
</dbReference>
<reference evidence="3 4" key="2">
    <citation type="submission" date="2025-04" db="UniProtKB">
        <authorList>
            <consortium name="RefSeq"/>
        </authorList>
    </citation>
    <scope>IDENTIFICATION</scope>
    <source>
        <tissue evidence="3 4">Leaf</tissue>
    </source>
</reference>
<dbReference type="RefSeq" id="XP_009770989.1">
    <property type="nucleotide sequence ID" value="XM_009772687.1"/>
</dbReference>
<evidence type="ECO:0000313" key="8">
    <source>
        <dbReference type="RefSeq" id="XP_009770989.1"/>
    </source>
</evidence>
<name>A0A1U7W8K5_NICSY</name>